<dbReference type="PANTHER" id="PTHR24373">
    <property type="entry name" value="SLIT RELATED LEUCINE-RICH REPEAT NEURONAL PROTEIN"/>
    <property type="match status" value="1"/>
</dbReference>
<feature type="compositionally biased region" description="Polar residues" evidence="6">
    <location>
        <begin position="762"/>
        <end position="773"/>
    </location>
</feature>
<feature type="transmembrane region" description="Helical" evidence="7">
    <location>
        <begin position="304"/>
        <end position="323"/>
    </location>
</feature>
<proteinExistence type="predicted"/>
<evidence type="ECO:0000256" key="2">
    <source>
        <dbReference type="ARBA" id="ARBA00022729"/>
    </source>
</evidence>
<gene>
    <name evidence="9" type="primary">RTN4R</name>
    <name evidence="9" type="ORF">BLAG_LOCUS21518</name>
</gene>
<feature type="transmembrane region" description="Helical" evidence="7">
    <location>
        <begin position="247"/>
        <end position="266"/>
    </location>
</feature>
<keyword evidence="1" id="KW-0433">Leucine-rich repeat</keyword>
<dbReference type="InterPro" id="IPR011042">
    <property type="entry name" value="6-blade_b-propeller_TolB-like"/>
</dbReference>
<evidence type="ECO:0000256" key="3">
    <source>
        <dbReference type="ARBA" id="ARBA00022737"/>
    </source>
</evidence>
<feature type="compositionally biased region" description="Low complexity" evidence="6">
    <location>
        <begin position="740"/>
        <end position="761"/>
    </location>
</feature>
<dbReference type="OrthoDB" id="6022531at2759"/>
<feature type="transmembrane region" description="Helical" evidence="7">
    <location>
        <begin position="75"/>
        <end position="95"/>
    </location>
</feature>
<dbReference type="SMART" id="SM00369">
    <property type="entry name" value="LRR_TYP"/>
    <property type="match status" value="8"/>
</dbReference>
<dbReference type="Pfam" id="PF17170">
    <property type="entry name" value="DUF5128"/>
    <property type="match status" value="1"/>
</dbReference>
<dbReference type="Proteomes" id="UP000838412">
    <property type="component" value="Chromosome 6"/>
</dbReference>
<dbReference type="PROSITE" id="PS51125">
    <property type="entry name" value="NHL"/>
    <property type="match status" value="3"/>
</dbReference>
<accession>A0A8K0A4D2</accession>
<evidence type="ECO:0000313" key="9">
    <source>
        <dbReference type="EMBL" id="CAH1268643.1"/>
    </source>
</evidence>
<dbReference type="InterPro" id="IPR050328">
    <property type="entry name" value="Dev_Immune_Receptor"/>
</dbReference>
<dbReference type="PROSITE" id="PS51450">
    <property type="entry name" value="LRR"/>
    <property type="match status" value="3"/>
</dbReference>
<dbReference type="InterPro" id="IPR032675">
    <property type="entry name" value="LRR_dom_sf"/>
</dbReference>
<dbReference type="SMART" id="SM00082">
    <property type="entry name" value="LRRCT"/>
    <property type="match status" value="1"/>
</dbReference>
<evidence type="ECO:0000256" key="6">
    <source>
        <dbReference type="SAM" id="MobiDB-lite"/>
    </source>
</evidence>
<dbReference type="GO" id="GO:0016020">
    <property type="term" value="C:membrane"/>
    <property type="evidence" value="ECO:0007669"/>
    <property type="project" value="InterPro"/>
</dbReference>
<dbReference type="AlphaFoldDB" id="A0A8K0A4D2"/>
<feature type="repeat" description="NHL" evidence="5">
    <location>
        <begin position="935"/>
        <end position="959"/>
    </location>
</feature>
<evidence type="ECO:0000256" key="7">
    <source>
        <dbReference type="SAM" id="Phobius"/>
    </source>
</evidence>
<feature type="repeat" description="NHL" evidence="5">
    <location>
        <begin position="815"/>
        <end position="858"/>
    </location>
</feature>
<dbReference type="InterPro" id="IPR000483">
    <property type="entry name" value="Cys-rich_flank_reg_C"/>
</dbReference>
<dbReference type="Pfam" id="PF13855">
    <property type="entry name" value="LRR_8"/>
    <property type="match status" value="2"/>
</dbReference>
<feature type="transmembrane region" description="Helical" evidence="7">
    <location>
        <begin position="214"/>
        <end position="235"/>
    </location>
</feature>
<dbReference type="Pfam" id="PF00892">
    <property type="entry name" value="EamA"/>
    <property type="match status" value="2"/>
</dbReference>
<dbReference type="InterPro" id="IPR037185">
    <property type="entry name" value="EmrE-like"/>
</dbReference>
<keyword evidence="4" id="KW-0325">Glycoprotein</keyword>
<dbReference type="SUPFAM" id="SSF101898">
    <property type="entry name" value="NHL repeat"/>
    <property type="match status" value="1"/>
</dbReference>
<dbReference type="SUPFAM" id="SSF103481">
    <property type="entry name" value="Multidrug resistance efflux transporter EmrE"/>
    <property type="match status" value="1"/>
</dbReference>
<dbReference type="GO" id="GO:0005615">
    <property type="term" value="C:extracellular space"/>
    <property type="evidence" value="ECO:0007669"/>
    <property type="project" value="TreeGrafter"/>
</dbReference>
<dbReference type="GO" id="GO:0031012">
    <property type="term" value="C:extracellular matrix"/>
    <property type="evidence" value="ECO:0007669"/>
    <property type="project" value="TreeGrafter"/>
</dbReference>
<keyword evidence="7" id="KW-1133">Transmembrane helix</keyword>
<feature type="transmembrane region" description="Helical" evidence="7">
    <location>
        <begin position="278"/>
        <end position="298"/>
    </location>
</feature>
<organism evidence="9 10">
    <name type="scientific">Branchiostoma lanceolatum</name>
    <name type="common">Common lancelet</name>
    <name type="synonym">Amphioxus lanceolatum</name>
    <dbReference type="NCBI Taxonomy" id="7740"/>
    <lineage>
        <taxon>Eukaryota</taxon>
        <taxon>Metazoa</taxon>
        <taxon>Chordata</taxon>
        <taxon>Cephalochordata</taxon>
        <taxon>Leptocardii</taxon>
        <taxon>Amphioxiformes</taxon>
        <taxon>Branchiostomatidae</taxon>
        <taxon>Branchiostoma</taxon>
    </lineage>
</organism>
<dbReference type="PANTHER" id="PTHR24373:SF383">
    <property type="entry name" value="LEUCINE-RICH REPEAT-CONTAINING PROTEIN 15-LIKE"/>
    <property type="match status" value="1"/>
</dbReference>
<dbReference type="SUPFAM" id="SSF52058">
    <property type="entry name" value="L domain-like"/>
    <property type="match status" value="1"/>
</dbReference>
<keyword evidence="2" id="KW-0732">Signal</keyword>
<dbReference type="InterPro" id="IPR001611">
    <property type="entry name" value="Leu-rich_rpt"/>
</dbReference>
<evidence type="ECO:0000313" key="10">
    <source>
        <dbReference type="Proteomes" id="UP000838412"/>
    </source>
</evidence>
<sequence>MEAIKAREGIALSLISAVGFSLSPILARRAADAGVPDFQVVLVNELANAIVFLPLAMFCKAPLRGKTHKQTLQMVATGVVRVLAASLSLLSALYIPPAATIALSSGIKPFTSAVVSWLTFRESPGWGNAVGMVVQVTGVGMVAGGTHLRTTADQTSNLTDYTNTTVANLTLATNIENVAVRDYVIGVVFALLGTLGLVITNVMSRSFLQNVPQLTVLVFVEGLGFLLVLPIMFIFNTPVWDLDILTVASLTGQGVLYTVSISCMYRGLKLEKASTVEILRGVGIALAFVFQFLILHVVAVLLEYLGAAVIAISIVLVSALALCRTSQNKVNPVDSQRRNMFSEAKRTSLVLLLLLLMESGPAAASSSNMFSEAKRTSLVLLLLLLMESEPAAAAFAASCGSSTIPGPCTPPACVCRSGRQLTSVPQDLPDNTTVLILEQNWIQAVHQANFSRYGSLEALDLSYNSISRIDSGTFVHLTELTRLELSGNGLNTLSTLTFVGLGNLVSLGLSANQLTSLVGTMFAGLGNLARLYLNGNSLSTIQDNPFATLGSLTVLNLHQNLLTGLKADMFGGLSNLETLTLDYNQIASIEPDTFRSNGKLKRLSLTDNKISTIPDNTFAHLYQVVYMLLSENHISEFNVEAFRPDITWWSLLEMEDNRMETLPAAAYDLLASFAAVTLGNNPWQCDCRMAPFKQRMNGTHAFESQIVCTGPGNLAGKSLLHNVSVSDMVCAQSTTAQPDTTSTASSVQVSTRTDSSMSSSTPRNQAQMTKTNAGTTLASNTISDITNVHDGTDSAITQVRPNAVIGHGGASLELIKKVGGRGVEDLEFNIASSIAVTAEGDIVVADRFNLRLQFLDKDGAFMKMVDLRYLEFKPEDVAALTNGELLVTGDGHGRIHVLDKEGVETDVSSSPCGAVMLKFGDEGQGQQQLGPDLLVAVNSTNQIIVSDLNNHNLKIFDTDGRHLFTSGSKGPGPGQLENPRSVITDGEDNIIVADFYNHRVSLFSPDGTFIGHVLTGKGEEIMFSMFNPTGLALTPDGHLVVSEFLCMISFFKLEG</sequence>
<keyword evidence="7" id="KW-0472">Membrane</keyword>
<name>A0A8K0A4D2_BRALA</name>
<dbReference type="InterPro" id="IPR003591">
    <property type="entry name" value="Leu-rich_rpt_typical-subtyp"/>
</dbReference>
<dbReference type="InterPro" id="IPR001258">
    <property type="entry name" value="NHL_repeat"/>
</dbReference>
<reference evidence="9" key="1">
    <citation type="submission" date="2022-01" db="EMBL/GenBank/DDBJ databases">
        <authorList>
            <person name="Braso-Vives M."/>
        </authorList>
    </citation>
    <scope>NUCLEOTIDE SEQUENCE</scope>
</reference>
<dbReference type="EMBL" id="OV696691">
    <property type="protein sequence ID" value="CAH1268643.1"/>
    <property type="molecule type" value="Genomic_DNA"/>
</dbReference>
<dbReference type="Gene3D" id="3.80.10.10">
    <property type="entry name" value="Ribonuclease Inhibitor"/>
    <property type="match status" value="3"/>
</dbReference>
<protein>
    <submittedName>
        <fullName evidence="9">RTN4R protein</fullName>
    </submittedName>
</protein>
<keyword evidence="3" id="KW-0677">Repeat</keyword>
<feature type="repeat" description="NHL" evidence="5">
    <location>
        <begin position="963"/>
        <end position="1006"/>
    </location>
</feature>
<feature type="transmembrane region" description="Helical" evidence="7">
    <location>
        <begin position="46"/>
        <end position="63"/>
    </location>
</feature>
<dbReference type="FunFam" id="3.80.10.10:FF:000770">
    <property type="entry name" value="Uncharacterized protein"/>
    <property type="match status" value="1"/>
</dbReference>
<feature type="transmembrane region" description="Helical" evidence="7">
    <location>
        <begin position="344"/>
        <end position="364"/>
    </location>
</feature>
<dbReference type="InterPro" id="IPR000620">
    <property type="entry name" value="EamA_dom"/>
</dbReference>
<feature type="domain" description="LRRCT" evidence="8">
    <location>
        <begin position="681"/>
        <end position="731"/>
    </location>
</feature>
<dbReference type="Gene3D" id="2.120.10.30">
    <property type="entry name" value="TolB, C-terminal domain"/>
    <property type="match status" value="2"/>
</dbReference>
<evidence type="ECO:0000256" key="5">
    <source>
        <dbReference type="PROSITE-ProRule" id="PRU00504"/>
    </source>
</evidence>
<feature type="transmembrane region" description="Helical" evidence="7">
    <location>
        <begin position="183"/>
        <end position="202"/>
    </location>
</feature>
<evidence type="ECO:0000256" key="1">
    <source>
        <dbReference type="ARBA" id="ARBA00022614"/>
    </source>
</evidence>
<feature type="region of interest" description="Disordered" evidence="6">
    <location>
        <begin position="734"/>
        <end position="773"/>
    </location>
</feature>
<evidence type="ECO:0000256" key="4">
    <source>
        <dbReference type="ARBA" id="ARBA00023180"/>
    </source>
</evidence>
<keyword evidence="10" id="KW-1185">Reference proteome</keyword>
<evidence type="ECO:0000259" key="8">
    <source>
        <dbReference type="SMART" id="SM00082"/>
    </source>
</evidence>
<keyword evidence="7" id="KW-0812">Transmembrane</keyword>